<dbReference type="GO" id="GO:0008168">
    <property type="term" value="F:methyltransferase activity"/>
    <property type="evidence" value="ECO:0007669"/>
    <property type="project" value="TreeGrafter"/>
</dbReference>
<dbReference type="Gene3D" id="3.40.50.150">
    <property type="entry name" value="Vaccinia Virus protein VP39"/>
    <property type="match status" value="1"/>
</dbReference>
<dbReference type="SUPFAM" id="SSF53335">
    <property type="entry name" value="S-adenosyl-L-methionine-dependent methyltransferases"/>
    <property type="match status" value="1"/>
</dbReference>
<dbReference type="RefSeq" id="XP_045957039.1">
    <property type="nucleotide sequence ID" value="XM_046096072.1"/>
</dbReference>
<feature type="region of interest" description="Disordered" evidence="2">
    <location>
        <begin position="1"/>
        <end position="33"/>
    </location>
</feature>
<dbReference type="Proteomes" id="UP000758603">
    <property type="component" value="Unassembled WGS sequence"/>
</dbReference>
<evidence type="ECO:0000313" key="3">
    <source>
        <dbReference type="EMBL" id="KAH6652762.1"/>
    </source>
</evidence>
<evidence type="ECO:0000256" key="2">
    <source>
        <dbReference type="SAM" id="MobiDB-lite"/>
    </source>
</evidence>
<dbReference type="Pfam" id="PF13489">
    <property type="entry name" value="Methyltransf_23"/>
    <property type="match status" value="1"/>
</dbReference>
<sequence>MAITMSSPGEGSSSRPANPSHNSAHNHDIPTPIDGTSLHNYQFTFERSYEDAVAASIQIDADSCQSRRGSPDTHSITSDVTRYRYENGRTYHGYKDGSYMFPNDQRELDRCYEQYHLLKFVMNQRLFLAPWSERNPPRNVLDIATGSGEWAIEMGDMFPTAKVTGTDLSPIQPLEMPPNVHFYIEDAREPWDWYREDDKFDFIHTRVTLGCWNDIKEDILYKSFEALEPGGYFEAQELLCSILCDDDSMKPDHELKVHMEDIEDAAVTMGRPIRDAHLYKQAMEDVGFVDVKEITYKLPINGWPRERKFKTLGKRWEDIWLNGIHAYSSAPLTRVRGLNDKQIQMMLVKVRQSISDQSVHAYNKFYVVVGRKPYPNEKVQTQPSGSSGSSGDTEMGGVS</sequence>
<dbReference type="EMBL" id="JAGPXC010000005">
    <property type="protein sequence ID" value="KAH6652762.1"/>
    <property type="molecule type" value="Genomic_DNA"/>
</dbReference>
<dbReference type="InterPro" id="IPR029063">
    <property type="entry name" value="SAM-dependent_MTases_sf"/>
</dbReference>
<feature type="compositionally biased region" description="Polar residues" evidence="2">
    <location>
        <begin position="1"/>
        <end position="23"/>
    </location>
</feature>
<gene>
    <name evidence="3" type="ORF">BKA67DRAFT_300966</name>
</gene>
<keyword evidence="4" id="KW-1185">Reference proteome</keyword>
<dbReference type="AlphaFoldDB" id="A0A9P8UIH3"/>
<evidence type="ECO:0000313" key="4">
    <source>
        <dbReference type="Proteomes" id="UP000758603"/>
    </source>
</evidence>
<dbReference type="CDD" id="cd02440">
    <property type="entry name" value="AdoMet_MTases"/>
    <property type="match status" value="1"/>
</dbReference>
<organism evidence="3 4">
    <name type="scientific">Truncatella angustata</name>
    <dbReference type="NCBI Taxonomy" id="152316"/>
    <lineage>
        <taxon>Eukaryota</taxon>
        <taxon>Fungi</taxon>
        <taxon>Dikarya</taxon>
        <taxon>Ascomycota</taxon>
        <taxon>Pezizomycotina</taxon>
        <taxon>Sordariomycetes</taxon>
        <taxon>Xylariomycetidae</taxon>
        <taxon>Amphisphaeriales</taxon>
        <taxon>Sporocadaceae</taxon>
        <taxon>Truncatella</taxon>
    </lineage>
</organism>
<dbReference type="OrthoDB" id="2013972at2759"/>
<comment type="similarity">
    <text evidence="1">Belongs to the methyltransferase superfamily. LaeA methyltransferase family.</text>
</comment>
<dbReference type="PANTHER" id="PTHR43591:SF14">
    <property type="entry name" value="METHYLTRANSFERASE"/>
    <property type="match status" value="1"/>
</dbReference>
<protein>
    <submittedName>
        <fullName evidence="3">Tam domain protein</fullName>
    </submittedName>
</protein>
<accession>A0A9P8UIH3</accession>
<dbReference type="PANTHER" id="PTHR43591">
    <property type="entry name" value="METHYLTRANSFERASE"/>
    <property type="match status" value="1"/>
</dbReference>
<reference evidence="3" key="1">
    <citation type="journal article" date="2021" name="Nat. Commun.">
        <title>Genetic determinants of endophytism in the Arabidopsis root mycobiome.</title>
        <authorList>
            <person name="Mesny F."/>
            <person name="Miyauchi S."/>
            <person name="Thiergart T."/>
            <person name="Pickel B."/>
            <person name="Atanasova L."/>
            <person name="Karlsson M."/>
            <person name="Huettel B."/>
            <person name="Barry K.W."/>
            <person name="Haridas S."/>
            <person name="Chen C."/>
            <person name="Bauer D."/>
            <person name="Andreopoulos W."/>
            <person name="Pangilinan J."/>
            <person name="LaButti K."/>
            <person name="Riley R."/>
            <person name="Lipzen A."/>
            <person name="Clum A."/>
            <person name="Drula E."/>
            <person name="Henrissat B."/>
            <person name="Kohler A."/>
            <person name="Grigoriev I.V."/>
            <person name="Martin F.M."/>
            <person name="Hacquard S."/>
        </authorList>
    </citation>
    <scope>NUCLEOTIDE SEQUENCE</scope>
    <source>
        <strain evidence="3">MPI-SDFR-AT-0073</strain>
    </source>
</reference>
<evidence type="ECO:0000256" key="1">
    <source>
        <dbReference type="ARBA" id="ARBA00038158"/>
    </source>
</evidence>
<comment type="caution">
    <text evidence="3">The sequence shown here is derived from an EMBL/GenBank/DDBJ whole genome shotgun (WGS) entry which is preliminary data.</text>
</comment>
<dbReference type="GeneID" id="70124965"/>
<name>A0A9P8UIH3_9PEZI</name>
<proteinExistence type="inferred from homology"/>
<feature type="region of interest" description="Disordered" evidence="2">
    <location>
        <begin position="375"/>
        <end position="399"/>
    </location>
</feature>